<keyword evidence="2" id="KW-0963">Cytoplasm</keyword>
<comment type="subcellular location">
    <subcellularLocation>
        <location evidence="2">Cytoplasm</location>
    </subcellularLocation>
    <subcellularLocation>
        <location evidence="2">Nucleus</location>
    </subcellularLocation>
</comment>
<keyword evidence="2" id="KW-0653">Protein transport</keyword>
<dbReference type="GO" id="GO:0005737">
    <property type="term" value="C:cytoplasm"/>
    <property type="evidence" value="ECO:0007669"/>
    <property type="project" value="UniProtKB-SubCell"/>
</dbReference>
<reference evidence="5" key="2">
    <citation type="submission" date="2020-11" db="EMBL/GenBank/DDBJ databases">
        <authorList>
            <person name="McCartney M.A."/>
            <person name="Auch B."/>
            <person name="Kono T."/>
            <person name="Mallez S."/>
            <person name="Becker A."/>
            <person name="Gohl D.M."/>
            <person name="Silverstein K.A.T."/>
            <person name="Koren S."/>
            <person name="Bechman K.B."/>
            <person name="Herman A."/>
            <person name="Abrahante J.E."/>
            <person name="Garbe J."/>
        </authorList>
    </citation>
    <scope>NUCLEOTIDE SEQUENCE</scope>
    <source>
        <strain evidence="5">Duluth1</strain>
        <tissue evidence="5">Whole animal</tissue>
    </source>
</reference>
<comment type="caution">
    <text evidence="5">The sequence shown here is derived from an EMBL/GenBank/DDBJ whole genome shotgun (WGS) entry which is preliminary data.</text>
</comment>
<gene>
    <name evidence="5" type="ORF">DPMN_070763</name>
</gene>
<comment type="function">
    <text evidence="1 2">Acts as an adapter for the XPO1/CRM1-mediated export of the 60S ribosomal subunit.</text>
</comment>
<dbReference type="PANTHER" id="PTHR12746">
    <property type="entry name" value="NONSENSE-MEDIATED MRNA DECAY PROTEIN 3"/>
    <property type="match status" value="1"/>
</dbReference>
<evidence type="ECO:0000313" key="5">
    <source>
        <dbReference type="EMBL" id="KAH3711261.1"/>
    </source>
</evidence>
<organism evidence="5 6">
    <name type="scientific">Dreissena polymorpha</name>
    <name type="common">Zebra mussel</name>
    <name type="synonym">Mytilus polymorpha</name>
    <dbReference type="NCBI Taxonomy" id="45954"/>
    <lineage>
        <taxon>Eukaryota</taxon>
        <taxon>Metazoa</taxon>
        <taxon>Spiralia</taxon>
        <taxon>Lophotrochozoa</taxon>
        <taxon>Mollusca</taxon>
        <taxon>Bivalvia</taxon>
        <taxon>Autobranchia</taxon>
        <taxon>Heteroconchia</taxon>
        <taxon>Euheterodonta</taxon>
        <taxon>Imparidentia</taxon>
        <taxon>Neoheterodontei</taxon>
        <taxon>Myida</taxon>
        <taxon>Dreissenoidea</taxon>
        <taxon>Dreissenidae</taxon>
        <taxon>Dreissena</taxon>
    </lineage>
</organism>
<comment type="similarity">
    <text evidence="2">Belongs to the NMD3 family.</text>
</comment>
<keyword evidence="2" id="KW-0539">Nucleus</keyword>
<protein>
    <recommendedName>
        <fullName evidence="2">60S ribosomal export protein NMD3</fullName>
    </recommendedName>
</protein>
<dbReference type="Proteomes" id="UP000828390">
    <property type="component" value="Unassembled WGS sequence"/>
</dbReference>
<feature type="domain" description="Nmd3 N-terminal" evidence="3">
    <location>
        <begin position="17"/>
        <end position="245"/>
    </location>
</feature>
<dbReference type="Pfam" id="PF04981">
    <property type="entry name" value="NMD3"/>
    <property type="match status" value="1"/>
</dbReference>
<dbReference type="InterPro" id="IPR007064">
    <property type="entry name" value="Nmd3_N"/>
</dbReference>
<dbReference type="GO" id="GO:0015031">
    <property type="term" value="P:protein transport"/>
    <property type="evidence" value="ECO:0007669"/>
    <property type="project" value="UniProtKB-KW"/>
</dbReference>
<dbReference type="InterPro" id="IPR039768">
    <property type="entry name" value="Nmd3"/>
</dbReference>
<dbReference type="GO" id="GO:0005634">
    <property type="term" value="C:nucleus"/>
    <property type="evidence" value="ECO:0007669"/>
    <property type="project" value="UniProtKB-SubCell"/>
</dbReference>
<evidence type="ECO:0000256" key="2">
    <source>
        <dbReference type="RuleBase" id="RU364108"/>
    </source>
</evidence>
<keyword evidence="2" id="KW-0813">Transport</keyword>
<dbReference type="GO" id="GO:0000055">
    <property type="term" value="P:ribosomal large subunit export from nucleus"/>
    <property type="evidence" value="ECO:0007669"/>
    <property type="project" value="TreeGrafter"/>
</dbReference>
<accession>A0A9D3Z5W5</accession>
<evidence type="ECO:0000259" key="4">
    <source>
        <dbReference type="Pfam" id="PF21193"/>
    </source>
</evidence>
<dbReference type="GO" id="GO:0043023">
    <property type="term" value="F:ribosomal large subunit binding"/>
    <property type="evidence" value="ECO:0007669"/>
    <property type="project" value="InterPro"/>
</dbReference>
<name>A0A9D3Z5W5_DREPO</name>
<feature type="domain" description="60S ribosomal export protein NMD3 SH3" evidence="4">
    <location>
        <begin position="290"/>
        <end position="336"/>
    </location>
</feature>
<dbReference type="PANTHER" id="PTHR12746:SF2">
    <property type="entry name" value="60S RIBOSOMAL EXPORT PROTEIN NMD3"/>
    <property type="match status" value="1"/>
</dbReference>
<keyword evidence="6" id="KW-1185">Reference proteome</keyword>
<evidence type="ECO:0000259" key="3">
    <source>
        <dbReference type="Pfam" id="PF04981"/>
    </source>
</evidence>
<evidence type="ECO:0000313" key="6">
    <source>
        <dbReference type="Proteomes" id="UP000828390"/>
    </source>
</evidence>
<dbReference type="AlphaFoldDB" id="A0A9D3Z5W5"/>
<dbReference type="EMBL" id="JAIWYP010000014">
    <property type="protein sequence ID" value="KAH3711261.1"/>
    <property type="molecule type" value="Genomic_DNA"/>
</dbReference>
<evidence type="ECO:0000256" key="1">
    <source>
        <dbReference type="ARBA" id="ARBA00002269"/>
    </source>
</evidence>
<sequence length="557" mass="63716">MDLIPSLQPSVTNYILCCQCGVQIEPNPSNMCVACLRSEVDISEGIPKSAVLYFCRKCERYLQPPDHWVTAPLESRELLSICLKRLKGLSKVRLIDAGFVWTEPHSMRIKVKLTVQKEVMNGAVLQQVFIVEFTITNQQCEACHRVEAKDYWRANVQIRQKAEHKKTFFYLEQLILKHKAHANTINIKPCHDGLDFFYTKKDQARKMVEFLTSVVPCKSQYAQELISHDVRNNVFNYKHSYSVTIVPVCKVCNNVFNYKHSYSVTIVPVCKVCNNVFNYKHSYSVTIVPVCKDNVVCLPKELAAKMGHINPICVVFKVTQLIHLIDPNTLQVAEVSGPVFWRSPFVSLCSPKQLVEYMVMDLQLVPDKEKPVILGQVSHKLVPDKEEPVILGQVSHKLLFNTCADKEEPVILGQVSHKLLFNTCADKEKPVILGQGYLHLLYNSFHGDGPAACADKEKLVILGQVSHKQYFCLTLWRHCPWVYADKKMRDRRRKWKLRHLNDELHNLETDSAMKYLHRGKCDPREEAGVPQISLQEMLDDLHLGDDATGDDGDPMMD</sequence>
<proteinExistence type="inferred from homology"/>
<dbReference type="InterPro" id="IPR048899">
    <property type="entry name" value="NMD_SH3"/>
</dbReference>
<reference evidence="5" key="1">
    <citation type="journal article" date="2019" name="bioRxiv">
        <title>The Genome of the Zebra Mussel, Dreissena polymorpha: A Resource for Invasive Species Research.</title>
        <authorList>
            <person name="McCartney M.A."/>
            <person name="Auch B."/>
            <person name="Kono T."/>
            <person name="Mallez S."/>
            <person name="Zhang Y."/>
            <person name="Obille A."/>
            <person name="Becker A."/>
            <person name="Abrahante J.E."/>
            <person name="Garbe J."/>
            <person name="Badalamenti J.P."/>
            <person name="Herman A."/>
            <person name="Mangelson H."/>
            <person name="Liachko I."/>
            <person name="Sullivan S."/>
            <person name="Sone E.D."/>
            <person name="Koren S."/>
            <person name="Silverstein K.A.T."/>
            <person name="Beckman K.B."/>
            <person name="Gohl D.M."/>
        </authorList>
    </citation>
    <scope>NUCLEOTIDE SEQUENCE</scope>
    <source>
        <strain evidence="5">Duluth1</strain>
        <tissue evidence="5">Whole animal</tissue>
    </source>
</reference>
<dbReference type="Pfam" id="PF21193">
    <property type="entry name" value="NMD_SH3"/>
    <property type="match status" value="1"/>
</dbReference>